<gene>
    <name evidence="2" type="ORF">C5167_003501</name>
</gene>
<protein>
    <submittedName>
        <fullName evidence="2">Uncharacterized protein</fullName>
    </submittedName>
</protein>
<organism evidence="2 3">
    <name type="scientific">Papaver somniferum</name>
    <name type="common">Opium poppy</name>
    <dbReference type="NCBI Taxonomy" id="3469"/>
    <lineage>
        <taxon>Eukaryota</taxon>
        <taxon>Viridiplantae</taxon>
        <taxon>Streptophyta</taxon>
        <taxon>Embryophyta</taxon>
        <taxon>Tracheophyta</taxon>
        <taxon>Spermatophyta</taxon>
        <taxon>Magnoliopsida</taxon>
        <taxon>Ranunculales</taxon>
        <taxon>Papaveraceae</taxon>
        <taxon>Papaveroideae</taxon>
        <taxon>Papaver</taxon>
    </lineage>
</organism>
<dbReference type="EMBL" id="CM010723">
    <property type="protein sequence ID" value="RZC79321.1"/>
    <property type="molecule type" value="Genomic_DNA"/>
</dbReference>
<keyword evidence="3" id="KW-1185">Reference proteome</keyword>
<keyword evidence="1" id="KW-0812">Transmembrane</keyword>
<keyword evidence="1" id="KW-1133">Transmembrane helix</keyword>
<sequence length="61" mass="6452">MASKVVREIITSASTTKEGSISPLAWGAVSGAVAAICFVPPLLDTHLERISNQEIVRKSSQ</sequence>
<name>A0A4Y7L4L8_PAPSO</name>
<dbReference type="Gramene" id="RZC79321">
    <property type="protein sequence ID" value="RZC79321"/>
    <property type="gene ID" value="C5167_003501"/>
</dbReference>
<reference evidence="2 3" key="1">
    <citation type="journal article" date="2018" name="Science">
        <title>The opium poppy genome and morphinan production.</title>
        <authorList>
            <person name="Guo L."/>
            <person name="Winzer T."/>
            <person name="Yang X."/>
            <person name="Li Y."/>
            <person name="Ning Z."/>
            <person name="He Z."/>
            <person name="Teodor R."/>
            <person name="Lu Y."/>
            <person name="Bowser T.A."/>
            <person name="Graham I.A."/>
            <person name="Ye K."/>
        </authorList>
    </citation>
    <scope>NUCLEOTIDE SEQUENCE [LARGE SCALE GENOMIC DNA]</scope>
    <source>
        <strain evidence="3">cv. HN1</strain>
        <tissue evidence="2">Leaves</tissue>
    </source>
</reference>
<accession>A0A4Y7L4L8</accession>
<proteinExistence type="predicted"/>
<evidence type="ECO:0000313" key="2">
    <source>
        <dbReference type="EMBL" id="RZC79321.1"/>
    </source>
</evidence>
<dbReference type="Proteomes" id="UP000316621">
    <property type="component" value="Chromosome 9"/>
</dbReference>
<feature type="transmembrane region" description="Helical" evidence="1">
    <location>
        <begin position="24"/>
        <end position="43"/>
    </location>
</feature>
<evidence type="ECO:0000313" key="3">
    <source>
        <dbReference type="Proteomes" id="UP000316621"/>
    </source>
</evidence>
<evidence type="ECO:0000256" key="1">
    <source>
        <dbReference type="SAM" id="Phobius"/>
    </source>
</evidence>
<keyword evidence="1" id="KW-0472">Membrane</keyword>
<dbReference type="AlphaFoldDB" id="A0A4Y7L4L8"/>